<dbReference type="EMBL" id="GBRH01271929">
    <property type="protein sequence ID" value="JAD25966.1"/>
    <property type="molecule type" value="Transcribed_RNA"/>
</dbReference>
<proteinExistence type="predicted"/>
<dbReference type="AlphaFoldDB" id="A0A0A8YIY2"/>
<reference evidence="1" key="2">
    <citation type="journal article" date="2015" name="Data Brief">
        <title>Shoot transcriptome of the giant reed, Arundo donax.</title>
        <authorList>
            <person name="Barrero R.A."/>
            <person name="Guerrero F.D."/>
            <person name="Moolhuijzen P."/>
            <person name="Goolsby J.A."/>
            <person name="Tidwell J."/>
            <person name="Bellgard S.E."/>
            <person name="Bellgard M.I."/>
        </authorList>
    </citation>
    <scope>NUCLEOTIDE SEQUENCE</scope>
    <source>
        <tissue evidence="1">Shoot tissue taken approximately 20 cm above the soil surface</tissue>
    </source>
</reference>
<sequence length="37" mass="4508">MARLWLRLLRLQPKAKRRRLKPLNLQRLLVVLTVIKC</sequence>
<protein>
    <submittedName>
        <fullName evidence="1">Uncharacterized protein</fullName>
    </submittedName>
</protein>
<accession>A0A0A8YIY2</accession>
<name>A0A0A8YIY2_ARUDO</name>
<organism evidence="1">
    <name type="scientific">Arundo donax</name>
    <name type="common">Giant reed</name>
    <name type="synonym">Donax arundinaceus</name>
    <dbReference type="NCBI Taxonomy" id="35708"/>
    <lineage>
        <taxon>Eukaryota</taxon>
        <taxon>Viridiplantae</taxon>
        <taxon>Streptophyta</taxon>
        <taxon>Embryophyta</taxon>
        <taxon>Tracheophyta</taxon>
        <taxon>Spermatophyta</taxon>
        <taxon>Magnoliopsida</taxon>
        <taxon>Liliopsida</taxon>
        <taxon>Poales</taxon>
        <taxon>Poaceae</taxon>
        <taxon>PACMAD clade</taxon>
        <taxon>Arundinoideae</taxon>
        <taxon>Arundineae</taxon>
        <taxon>Arundo</taxon>
    </lineage>
</organism>
<evidence type="ECO:0000313" key="1">
    <source>
        <dbReference type="EMBL" id="JAD25966.1"/>
    </source>
</evidence>
<reference evidence="1" key="1">
    <citation type="submission" date="2014-09" db="EMBL/GenBank/DDBJ databases">
        <authorList>
            <person name="Magalhaes I.L.F."/>
            <person name="Oliveira U."/>
            <person name="Santos F.R."/>
            <person name="Vidigal T.H.D.A."/>
            <person name="Brescovit A.D."/>
            <person name="Santos A.J."/>
        </authorList>
    </citation>
    <scope>NUCLEOTIDE SEQUENCE</scope>
    <source>
        <tissue evidence="1">Shoot tissue taken approximately 20 cm above the soil surface</tissue>
    </source>
</reference>